<sequence length="34" mass="4093">MQDQPKYQWKPLYTVLLVANALYIVAFYLITKLF</sequence>
<keyword evidence="1" id="KW-0812">Transmembrane</keyword>
<name>A0A1I3PAU4_9FLAO</name>
<protein>
    <submittedName>
        <fullName evidence="2">Uncharacterized protein</fullName>
    </submittedName>
</protein>
<keyword evidence="1" id="KW-1133">Transmembrane helix</keyword>
<evidence type="ECO:0000313" key="2">
    <source>
        <dbReference type="EMBL" id="SFJ18450.1"/>
    </source>
</evidence>
<evidence type="ECO:0000313" key="3">
    <source>
        <dbReference type="Proteomes" id="UP000199559"/>
    </source>
</evidence>
<reference evidence="3" key="1">
    <citation type="submission" date="2016-10" db="EMBL/GenBank/DDBJ databases">
        <authorList>
            <person name="Varghese N."/>
            <person name="Submissions S."/>
        </authorList>
    </citation>
    <scope>NUCLEOTIDE SEQUENCE [LARGE SCALE GENOMIC DNA]</scope>
    <source>
        <strain evidence="3">DSM 28881</strain>
    </source>
</reference>
<dbReference type="EMBL" id="FORM01000005">
    <property type="protein sequence ID" value="SFJ18450.1"/>
    <property type="molecule type" value="Genomic_DNA"/>
</dbReference>
<dbReference type="AlphaFoldDB" id="A0A1I3PAU4"/>
<gene>
    <name evidence="2" type="ORF">SAMN05443431_10528</name>
</gene>
<organism evidence="2 3">
    <name type="scientific">Olleya namhaensis</name>
    <dbReference type="NCBI Taxonomy" id="1144750"/>
    <lineage>
        <taxon>Bacteria</taxon>
        <taxon>Pseudomonadati</taxon>
        <taxon>Bacteroidota</taxon>
        <taxon>Flavobacteriia</taxon>
        <taxon>Flavobacteriales</taxon>
        <taxon>Flavobacteriaceae</taxon>
    </lineage>
</organism>
<keyword evidence="3" id="KW-1185">Reference proteome</keyword>
<accession>A0A1I3PAU4</accession>
<proteinExistence type="predicted"/>
<feature type="transmembrane region" description="Helical" evidence="1">
    <location>
        <begin position="12"/>
        <end position="30"/>
    </location>
</feature>
<dbReference type="Proteomes" id="UP000199559">
    <property type="component" value="Unassembled WGS sequence"/>
</dbReference>
<keyword evidence="1" id="KW-0472">Membrane</keyword>
<evidence type="ECO:0000256" key="1">
    <source>
        <dbReference type="SAM" id="Phobius"/>
    </source>
</evidence>